<organism evidence="1">
    <name type="scientific">Rhizophora mucronata</name>
    <name type="common">Asiatic mangrove</name>
    <dbReference type="NCBI Taxonomy" id="61149"/>
    <lineage>
        <taxon>Eukaryota</taxon>
        <taxon>Viridiplantae</taxon>
        <taxon>Streptophyta</taxon>
        <taxon>Embryophyta</taxon>
        <taxon>Tracheophyta</taxon>
        <taxon>Spermatophyta</taxon>
        <taxon>Magnoliopsida</taxon>
        <taxon>eudicotyledons</taxon>
        <taxon>Gunneridae</taxon>
        <taxon>Pentapetalae</taxon>
        <taxon>rosids</taxon>
        <taxon>fabids</taxon>
        <taxon>Malpighiales</taxon>
        <taxon>Rhizophoraceae</taxon>
        <taxon>Rhizophora</taxon>
    </lineage>
</organism>
<sequence length="38" mass="4333">MLIMLLQSPAENMLAPQIKGHQVKQQKCRNQIRSINDG</sequence>
<evidence type="ECO:0000313" key="1">
    <source>
        <dbReference type="EMBL" id="MBX06744.1"/>
    </source>
</evidence>
<dbReference type="AlphaFoldDB" id="A0A2P2KLZ3"/>
<proteinExistence type="predicted"/>
<name>A0A2P2KLZ3_RHIMU</name>
<dbReference type="EMBL" id="GGEC01026260">
    <property type="protein sequence ID" value="MBX06744.1"/>
    <property type="molecule type" value="Transcribed_RNA"/>
</dbReference>
<reference evidence="1" key="1">
    <citation type="submission" date="2018-02" db="EMBL/GenBank/DDBJ databases">
        <title>Rhizophora mucronata_Transcriptome.</title>
        <authorList>
            <person name="Meera S.P."/>
            <person name="Sreeshan A."/>
            <person name="Augustine A."/>
        </authorList>
    </citation>
    <scope>NUCLEOTIDE SEQUENCE</scope>
    <source>
        <tissue evidence="1">Leaf</tissue>
    </source>
</reference>
<protein>
    <submittedName>
        <fullName evidence="1">Uncharacterized protein</fullName>
    </submittedName>
</protein>
<accession>A0A2P2KLZ3</accession>